<dbReference type="AlphaFoldDB" id="R4KQK0"/>
<evidence type="ECO:0000259" key="3">
    <source>
        <dbReference type="PROSITE" id="PS50011"/>
    </source>
</evidence>
<dbReference type="GO" id="GO:0005524">
    <property type="term" value="F:ATP binding"/>
    <property type="evidence" value="ECO:0007669"/>
    <property type="project" value="InterPro"/>
</dbReference>
<dbReference type="SUPFAM" id="SSF56112">
    <property type="entry name" value="Protein kinase-like (PK-like)"/>
    <property type="match status" value="1"/>
</dbReference>
<dbReference type="InterPro" id="IPR000719">
    <property type="entry name" value="Prot_kinase_dom"/>
</dbReference>
<feature type="transmembrane region" description="Helical" evidence="2">
    <location>
        <begin position="501"/>
        <end position="518"/>
    </location>
</feature>
<dbReference type="PANTHER" id="PTHR10566">
    <property type="entry name" value="CHAPERONE-ACTIVITY OF BC1 COMPLEX CABC1 -RELATED"/>
    <property type="match status" value="1"/>
</dbReference>
<keyword evidence="2" id="KW-0812">Transmembrane</keyword>
<accession>R4KQK0</accession>
<dbReference type="eggNOG" id="COG0661">
    <property type="taxonomic scope" value="Bacteria"/>
</dbReference>
<evidence type="ECO:0000256" key="1">
    <source>
        <dbReference type="ARBA" id="ARBA00009670"/>
    </source>
</evidence>
<evidence type="ECO:0000256" key="2">
    <source>
        <dbReference type="SAM" id="Phobius"/>
    </source>
</evidence>
<name>R4KQK0_9FIRM</name>
<dbReference type="HOGENOM" id="CLU_006533_0_2_9"/>
<dbReference type="EMBL" id="CP003273">
    <property type="protein sequence ID" value="AGL01916.1"/>
    <property type="molecule type" value="Genomic_DNA"/>
</dbReference>
<sequence>MRLQLQKRYKHFKRYREIANVLVKHGFGFLLNSLGLAEFSPPRRLAAEEKNAPVETKAVRLRMVLEELGPTFIKLGQLFSTRSDLFAPVFIKELEKLQDQVPPASFADIKELLELELGQTLSQIFNYFNPMPLAAASIGQVHEAQLVNGRRVAVKVQRPNIRAKMEVDMEIMYDLAGLAERHTTWGEIYKFTEMVEEFEHILHEELDFILEARHAETLAHNFAGERHVVIPAVYWDYTTKKVLTLEFLEGIKLTESHKLVAAGHDPAVMARQLVEAVLKQILMDGFFHADPHPGNLLALPAGRLAFLDFGMMGYLEKELRNKVIKLVFGLINKDSTEILRAIMSFGVLPAQINMYQLRRDIEQLREKYYQVPLGQVSAAESLGDIMNLAYRYRIKVPIELNMVIKALIITEGIATRLDPQISIVQVIEPLGQKLLRHRFSPESIRKFFWDNINDYHILFTRLPGQLSQIIELFTRGEIKVKTENPDLGRALLKLNTMVNRLVYSIIVGAMVISSSWLIRERITFWGVPLAEIGFVFAGVLGFWLLVMIIRSKFY</sequence>
<dbReference type="RefSeq" id="WP_006521644.1">
    <property type="nucleotide sequence ID" value="NC_021184.1"/>
</dbReference>
<protein>
    <submittedName>
        <fullName evidence="4">Putative unusual protein kinase</fullName>
    </submittedName>
</protein>
<dbReference type="InterPro" id="IPR004147">
    <property type="entry name" value="ABC1_dom"/>
</dbReference>
<comment type="similarity">
    <text evidence="1">Belongs to the protein kinase superfamily. ADCK protein kinase family.</text>
</comment>
<evidence type="ECO:0000313" key="5">
    <source>
        <dbReference type="Proteomes" id="UP000013520"/>
    </source>
</evidence>
<dbReference type="Pfam" id="PF03109">
    <property type="entry name" value="ABC1"/>
    <property type="match status" value="1"/>
</dbReference>
<keyword evidence="2" id="KW-0472">Membrane</keyword>
<dbReference type="GO" id="GO:0004672">
    <property type="term" value="F:protein kinase activity"/>
    <property type="evidence" value="ECO:0007669"/>
    <property type="project" value="InterPro"/>
</dbReference>
<keyword evidence="2" id="KW-1133">Transmembrane helix</keyword>
<keyword evidence="4" id="KW-0808">Transferase</keyword>
<keyword evidence="4" id="KW-0418">Kinase</keyword>
<proteinExistence type="inferred from homology"/>
<dbReference type="Proteomes" id="UP000013520">
    <property type="component" value="Chromosome"/>
</dbReference>
<dbReference type="CDD" id="cd05121">
    <property type="entry name" value="ABC1_ADCK3-like"/>
    <property type="match status" value="1"/>
</dbReference>
<feature type="domain" description="Protein kinase" evidence="3">
    <location>
        <begin position="127"/>
        <end position="459"/>
    </location>
</feature>
<dbReference type="PANTHER" id="PTHR10566:SF113">
    <property type="entry name" value="PROTEIN ACTIVITY OF BC1 COMPLEX KINASE 7, CHLOROPLASTIC"/>
    <property type="match status" value="1"/>
</dbReference>
<reference evidence="4 5" key="1">
    <citation type="submission" date="2012-01" db="EMBL/GenBank/DDBJ databases">
        <title>Complete sequence of Desulfotomaculum gibsoniae DSM 7213.</title>
        <authorList>
            <consortium name="US DOE Joint Genome Institute"/>
            <person name="Lucas S."/>
            <person name="Han J."/>
            <person name="Lapidus A."/>
            <person name="Cheng J.-F."/>
            <person name="Goodwin L."/>
            <person name="Pitluck S."/>
            <person name="Peters L."/>
            <person name="Ovchinnikova G."/>
            <person name="Teshima H."/>
            <person name="Detter J.C."/>
            <person name="Han C."/>
            <person name="Tapia R."/>
            <person name="Land M."/>
            <person name="Hauser L."/>
            <person name="Kyrpides N."/>
            <person name="Ivanova N."/>
            <person name="Pagani I."/>
            <person name="Parshina S."/>
            <person name="Plugge C."/>
            <person name="Muyzer G."/>
            <person name="Kuever J."/>
            <person name="Ivanova A."/>
            <person name="Nazina T."/>
            <person name="Klenk H.-P."/>
            <person name="Brambilla E."/>
            <person name="Spring S."/>
            <person name="Stams A.F."/>
            <person name="Woyke T."/>
        </authorList>
    </citation>
    <scope>NUCLEOTIDE SEQUENCE [LARGE SCALE GENOMIC DNA]</scope>
    <source>
        <strain evidence="4 5">DSM 7213</strain>
    </source>
</reference>
<dbReference type="PROSITE" id="PS50011">
    <property type="entry name" value="PROTEIN_KINASE_DOM"/>
    <property type="match status" value="1"/>
</dbReference>
<gene>
    <name evidence="4" type="ORF">Desgi_2509</name>
</gene>
<evidence type="ECO:0000313" key="4">
    <source>
        <dbReference type="EMBL" id="AGL01916.1"/>
    </source>
</evidence>
<organism evidence="4 5">
    <name type="scientific">Desulfoscipio gibsoniae DSM 7213</name>
    <dbReference type="NCBI Taxonomy" id="767817"/>
    <lineage>
        <taxon>Bacteria</taxon>
        <taxon>Bacillati</taxon>
        <taxon>Bacillota</taxon>
        <taxon>Clostridia</taxon>
        <taxon>Eubacteriales</taxon>
        <taxon>Desulfallaceae</taxon>
        <taxon>Desulfoscipio</taxon>
    </lineage>
</organism>
<keyword evidence="5" id="KW-1185">Reference proteome</keyword>
<dbReference type="KEGG" id="dgi:Desgi_2509"/>
<feature type="transmembrane region" description="Helical" evidence="2">
    <location>
        <begin position="524"/>
        <end position="549"/>
    </location>
</feature>
<dbReference type="InterPro" id="IPR011009">
    <property type="entry name" value="Kinase-like_dom_sf"/>
</dbReference>
<dbReference type="InterPro" id="IPR050154">
    <property type="entry name" value="UbiB_kinase"/>
</dbReference>
<dbReference type="STRING" id="767817.Desgi_2509"/>
<dbReference type="OrthoDB" id="9795390at2"/>